<dbReference type="Proteomes" id="UP000001405">
    <property type="component" value="Chromosome"/>
</dbReference>
<dbReference type="HOGENOM" id="CLU_3306365_0_0_3"/>
<name>D3EQP1_ATETH</name>
<accession>D3EQP1</accession>
<dbReference type="STRING" id="1453429.UCYN_11200"/>
<dbReference type="KEGG" id="cyu:UCYN_11200"/>
<dbReference type="EMBL" id="CP001842">
    <property type="protein sequence ID" value="ADB95791.1"/>
    <property type="molecule type" value="Genomic_DNA"/>
</dbReference>
<protein>
    <submittedName>
        <fullName evidence="1">Uncharacterized protein</fullName>
    </submittedName>
</protein>
<reference evidence="1 2" key="1">
    <citation type="journal article" date="2010" name="Nature">
        <title>Metabolic streamlining in an open-ocean nitrogen-fixing cyanobacterium.</title>
        <authorList>
            <person name="Tripp H.J."/>
            <person name="Bench S.R."/>
            <person name="Turk K.A."/>
            <person name="Foster R.A."/>
            <person name="Desany B.A."/>
            <person name="Niazi F."/>
            <person name="Affourtit J.P."/>
            <person name="Zehr J.P."/>
        </authorList>
    </citation>
    <scope>NUCLEOTIDE SEQUENCE [LARGE SCALE GENOMIC DNA]</scope>
    <source>
        <strain evidence="2">ALOHA</strain>
    </source>
</reference>
<gene>
    <name evidence="1" type="ordered locus">UCYN_11200</name>
</gene>
<dbReference type="AlphaFoldDB" id="D3EQP1"/>
<proteinExistence type="predicted"/>
<keyword evidence="2" id="KW-1185">Reference proteome</keyword>
<evidence type="ECO:0000313" key="2">
    <source>
        <dbReference type="Proteomes" id="UP000001405"/>
    </source>
</evidence>
<organism evidence="2">
    <name type="scientific">Atelocyanobacterium thalassa (isolate ALOHA)</name>
    <dbReference type="NCBI Taxonomy" id="1453429"/>
    <lineage>
        <taxon>Bacteria</taxon>
        <taxon>Bacillati</taxon>
        <taxon>Cyanobacteriota</taxon>
        <taxon>Cyanophyceae</taxon>
        <taxon>Oscillatoriophycideae</taxon>
        <taxon>Chroococcales</taxon>
        <taxon>Aphanothecaceae</taxon>
        <taxon>Candidatus Atelocyanobacterium</taxon>
        <taxon>Candidatus Atelocyanobacterium thalassae</taxon>
    </lineage>
</organism>
<evidence type="ECO:0000313" key="1">
    <source>
        <dbReference type="EMBL" id="ADB95791.1"/>
    </source>
</evidence>
<sequence length="39" mass="4470">MILKAVFNDHSYIKNSPIDEIESVNTGNLKLEIKSQKDH</sequence>